<dbReference type="RefSeq" id="WP_093106168.1">
    <property type="nucleotide sequence ID" value="NZ_FNOS01000002.1"/>
</dbReference>
<dbReference type="InterPro" id="IPR006054">
    <property type="entry name" value="DnaQ"/>
</dbReference>
<dbReference type="InterPro" id="IPR036397">
    <property type="entry name" value="RNaseH_sf"/>
</dbReference>
<dbReference type="InterPro" id="IPR012337">
    <property type="entry name" value="RNaseH-like_sf"/>
</dbReference>
<evidence type="ECO:0000313" key="6">
    <source>
        <dbReference type="Proteomes" id="UP000198647"/>
    </source>
</evidence>
<dbReference type="SUPFAM" id="SSF53098">
    <property type="entry name" value="Ribonuclease H-like"/>
    <property type="match status" value="1"/>
</dbReference>
<organism evidence="5 6">
    <name type="scientific">Salimicrobium album</name>
    <dbReference type="NCBI Taxonomy" id="50717"/>
    <lineage>
        <taxon>Bacteria</taxon>
        <taxon>Bacillati</taxon>
        <taxon>Bacillota</taxon>
        <taxon>Bacilli</taxon>
        <taxon>Bacillales</taxon>
        <taxon>Bacillaceae</taxon>
        <taxon>Salimicrobium</taxon>
    </lineage>
</organism>
<proteinExistence type="predicted"/>
<dbReference type="Gene3D" id="3.30.420.10">
    <property type="entry name" value="Ribonuclease H-like superfamily/Ribonuclease H"/>
    <property type="match status" value="1"/>
</dbReference>
<dbReference type="InterPro" id="IPR013520">
    <property type="entry name" value="Ribonucl_H"/>
</dbReference>
<keyword evidence="3" id="KW-0269">Exonuclease</keyword>
<sequence>MLPVDLQILKYIFIEKPIYYFKMKPYFETEEYNNLCTYMENRGESNSSDFLKEREYTVFDLETTGFLPEIGHEVLSIGAVRIDGEGQKSGEMHQLIRPIRPVPNHILSLTNLSREDLEGAESFITGFQKFLSFSENSTLVAHPAHFDVRFLRAMVKRWKLPEYSPACIDSQMMAKYTLPGVSHRLDPLLNHFNIHNLERHHALNDATMTARLFTELLRIAEKDYFITSYSVLQQKINEQ</sequence>
<feature type="domain" description="Exonuclease" evidence="4">
    <location>
        <begin position="55"/>
        <end position="222"/>
    </location>
</feature>
<comment type="caution">
    <text evidence="5">The sequence shown here is derived from an EMBL/GenBank/DDBJ whole genome shotgun (WGS) entry which is preliminary data.</text>
</comment>
<dbReference type="CDD" id="cd06127">
    <property type="entry name" value="DEDDh"/>
    <property type="match status" value="1"/>
</dbReference>
<name>A0A1H3DUB6_9BACI</name>
<evidence type="ECO:0000256" key="3">
    <source>
        <dbReference type="ARBA" id="ARBA00022839"/>
    </source>
</evidence>
<dbReference type="PANTHER" id="PTHR30231:SF4">
    <property type="entry name" value="PROTEIN NEN2"/>
    <property type="match status" value="1"/>
</dbReference>
<dbReference type="NCBIfam" id="TIGR00573">
    <property type="entry name" value="dnaq"/>
    <property type="match status" value="1"/>
</dbReference>
<evidence type="ECO:0000313" key="5">
    <source>
        <dbReference type="EMBL" id="SDX69947.1"/>
    </source>
</evidence>
<evidence type="ECO:0000256" key="1">
    <source>
        <dbReference type="ARBA" id="ARBA00022722"/>
    </source>
</evidence>
<dbReference type="Pfam" id="PF00929">
    <property type="entry name" value="RNase_T"/>
    <property type="match status" value="1"/>
</dbReference>
<gene>
    <name evidence="5" type="ORF">SAMN04488081_1109</name>
</gene>
<dbReference type="SMART" id="SM00479">
    <property type="entry name" value="EXOIII"/>
    <property type="match status" value="1"/>
</dbReference>
<accession>A0A1H3DUB6</accession>
<keyword evidence="6" id="KW-1185">Reference proteome</keyword>
<protein>
    <submittedName>
        <fullName evidence="5">DNA polymerase-3 subunit epsilon</fullName>
    </submittedName>
</protein>
<dbReference type="PANTHER" id="PTHR30231">
    <property type="entry name" value="DNA POLYMERASE III SUBUNIT EPSILON"/>
    <property type="match status" value="1"/>
</dbReference>
<keyword evidence="1" id="KW-0540">Nuclease</keyword>
<dbReference type="EMBL" id="FNOS01000002">
    <property type="protein sequence ID" value="SDX69947.1"/>
    <property type="molecule type" value="Genomic_DNA"/>
</dbReference>
<dbReference type="Proteomes" id="UP000198647">
    <property type="component" value="Unassembled WGS sequence"/>
</dbReference>
<evidence type="ECO:0000256" key="2">
    <source>
        <dbReference type="ARBA" id="ARBA00022801"/>
    </source>
</evidence>
<keyword evidence="2" id="KW-0378">Hydrolase</keyword>
<reference evidence="5 6" key="1">
    <citation type="submission" date="2016-10" db="EMBL/GenBank/DDBJ databases">
        <authorList>
            <person name="Varghese N."/>
            <person name="Submissions S."/>
        </authorList>
    </citation>
    <scope>NUCLEOTIDE SEQUENCE [LARGE SCALE GENOMIC DNA]</scope>
    <source>
        <strain evidence="5 6">DSM 20748</strain>
    </source>
</reference>
<evidence type="ECO:0000259" key="4">
    <source>
        <dbReference type="SMART" id="SM00479"/>
    </source>
</evidence>